<dbReference type="PROSITE" id="PS00194">
    <property type="entry name" value="THIOREDOXIN_1"/>
    <property type="match status" value="2"/>
</dbReference>
<sequence>MNVVKRFTLAFASILLVLSLQEVECKKKDEFSKFVQEVDNVKSFKKLIRTKTNVLVLFAESDSAAQKRFSVFGEAGKISKGTATLAWVDCADKEGKKLCKKQKAKPSPVEIQHYKDGEYSSTYDRKFTVKSILAFLKDPKSDGPWEEEDGAEDVVHIESEKQLNKMIKKNKPLLVMFYAPWCGYCKRFKPVFAEAATEVKGQVVLAGLDAEGNKDSASIRQTYNITGFPKTIYFDKGKQLFDYSGGHTKQELIDWLEEPSEPKPKEPEPSWADDITDVVHLTDETFDPFLEENKKVMVFFYAPWCGHCKNLKPEWNKAATILKDEEAPEKLTAVDATQYSQLGNRYKVTGYPTVIYFENGEHKYDASSAFKRTAEGIVEYIKDPKPPPPPEKAWTEVESDVVHLDDSSFKSTVKKKKHSLVMFYAPWCGHCKKAKPEYQGAAAQFVDDKKVVFGAVDCTQNQKTCEIYDVKGYPTIYYLSYGKNEEKYQLGREANYGILSIPKLFRPGFLKHEKKRKNIF</sequence>
<dbReference type="PROSITE" id="PS51352">
    <property type="entry name" value="THIOREDOXIN_2"/>
    <property type="match status" value="3"/>
</dbReference>
<feature type="signal peptide" evidence="2">
    <location>
        <begin position="1"/>
        <end position="25"/>
    </location>
</feature>
<keyword evidence="2" id="KW-0732">Signal</keyword>
<dbReference type="GO" id="GO:0006457">
    <property type="term" value="P:protein folding"/>
    <property type="evidence" value="ECO:0000318"/>
    <property type="project" value="GO_Central"/>
</dbReference>
<dbReference type="HOGENOM" id="CLU_021181_1_0_1"/>
<dbReference type="GeneTree" id="ENSGT00940000156797"/>
<comment type="similarity">
    <text evidence="1">Belongs to the protein disulfide isomerase family.</text>
</comment>
<dbReference type="EMBL" id="EAAA01002411">
    <property type="status" value="NOT_ANNOTATED_CDS"/>
    <property type="molecule type" value="Genomic_DNA"/>
</dbReference>
<dbReference type="STRING" id="7719.ENSCINP00000014401"/>
<name>F7AEM1_CIOIN</name>
<feature type="chain" id="PRO_5003348482" description="Thioredoxin domain-containing protein" evidence="2">
    <location>
        <begin position="26"/>
        <end position="520"/>
    </location>
</feature>
<dbReference type="Gene3D" id="3.40.30.10">
    <property type="entry name" value="Glutaredoxin"/>
    <property type="match status" value="4"/>
</dbReference>
<feature type="domain" description="Thioredoxin" evidence="3">
    <location>
        <begin position="262"/>
        <end position="379"/>
    </location>
</feature>
<dbReference type="Pfam" id="PF00085">
    <property type="entry name" value="Thioredoxin"/>
    <property type="match status" value="3"/>
</dbReference>
<reference evidence="4" key="3">
    <citation type="submission" date="2025-08" db="UniProtKB">
        <authorList>
            <consortium name="Ensembl"/>
        </authorList>
    </citation>
    <scope>IDENTIFICATION</scope>
</reference>
<evidence type="ECO:0000256" key="1">
    <source>
        <dbReference type="ARBA" id="ARBA00006347"/>
    </source>
</evidence>
<accession>F7AEM1</accession>
<dbReference type="InterPro" id="IPR017937">
    <property type="entry name" value="Thioredoxin_CS"/>
</dbReference>
<reference evidence="5" key="1">
    <citation type="journal article" date="2002" name="Science">
        <title>The draft genome of Ciona intestinalis: insights into chordate and vertebrate origins.</title>
        <authorList>
            <person name="Dehal P."/>
            <person name="Satou Y."/>
            <person name="Campbell R.K."/>
            <person name="Chapman J."/>
            <person name="Degnan B."/>
            <person name="De Tomaso A."/>
            <person name="Davidson B."/>
            <person name="Di Gregorio A."/>
            <person name="Gelpke M."/>
            <person name="Goodstein D.M."/>
            <person name="Harafuji N."/>
            <person name="Hastings K.E."/>
            <person name="Ho I."/>
            <person name="Hotta K."/>
            <person name="Huang W."/>
            <person name="Kawashima T."/>
            <person name="Lemaire P."/>
            <person name="Martinez D."/>
            <person name="Meinertzhagen I.A."/>
            <person name="Necula S."/>
            <person name="Nonaka M."/>
            <person name="Putnam N."/>
            <person name="Rash S."/>
            <person name="Saiga H."/>
            <person name="Satake M."/>
            <person name="Terry A."/>
            <person name="Yamada L."/>
            <person name="Wang H.G."/>
            <person name="Awazu S."/>
            <person name="Azumi K."/>
            <person name="Boore J."/>
            <person name="Branno M."/>
            <person name="Chin-Bow S."/>
            <person name="DeSantis R."/>
            <person name="Doyle S."/>
            <person name="Francino P."/>
            <person name="Keys D.N."/>
            <person name="Haga S."/>
            <person name="Hayashi H."/>
            <person name="Hino K."/>
            <person name="Imai K.S."/>
            <person name="Inaba K."/>
            <person name="Kano S."/>
            <person name="Kobayashi K."/>
            <person name="Kobayashi M."/>
            <person name="Lee B.I."/>
            <person name="Makabe K.W."/>
            <person name="Manohar C."/>
            <person name="Matassi G."/>
            <person name="Medina M."/>
            <person name="Mochizuki Y."/>
            <person name="Mount S."/>
            <person name="Morishita T."/>
            <person name="Miura S."/>
            <person name="Nakayama A."/>
            <person name="Nishizaka S."/>
            <person name="Nomoto H."/>
            <person name="Ohta F."/>
            <person name="Oishi K."/>
            <person name="Rigoutsos I."/>
            <person name="Sano M."/>
            <person name="Sasaki A."/>
            <person name="Sasakura Y."/>
            <person name="Shoguchi E."/>
            <person name="Shin-i T."/>
            <person name="Spagnuolo A."/>
            <person name="Stainier D."/>
            <person name="Suzuki M.M."/>
            <person name="Tassy O."/>
            <person name="Takatori N."/>
            <person name="Tokuoka M."/>
            <person name="Yagi K."/>
            <person name="Yoshizaki F."/>
            <person name="Wada S."/>
            <person name="Zhang C."/>
            <person name="Hyatt P.D."/>
            <person name="Larimer F."/>
            <person name="Detter C."/>
            <person name="Doggett N."/>
            <person name="Glavina T."/>
            <person name="Hawkins T."/>
            <person name="Richardson P."/>
            <person name="Lucas S."/>
            <person name="Kohara Y."/>
            <person name="Levine M."/>
            <person name="Satoh N."/>
            <person name="Rokhsar D.S."/>
        </authorList>
    </citation>
    <scope>NUCLEOTIDE SEQUENCE [LARGE SCALE GENOMIC DNA]</scope>
</reference>
<protein>
    <recommendedName>
        <fullName evidence="3">Thioredoxin domain-containing protein</fullName>
    </recommendedName>
</protein>
<feature type="domain" description="Thioredoxin" evidence="3">
    <location>
        <begin position="382"/>
        <end position="515"/>
    </location>
</feature>
<feature type="domain" description="Thioredoxin" evidence="3">
    <location>
        <begin position="134"/>
        <end position="261"/>
    </location>
</feature>
<dbReference type="GO" id="GO:0005783">
    <property type="term" value="C:endoplasmic reticulum"/>
    <property type="evidence" value="ECO:0000318"/>
    <property type="project" value="GO_Central"/>
</dbReference>
<dbReference type="FunCoup" id="F7AEM1">
    <property type="interactions" value="50"/>
</dbReference>
<dbReference type="InterPro" id="IPR051063">
    <property type="entry name" value="PDI"/>
</dbReference>
<dbReference type="PANTHER" id="PTHR45672">
    <property type="entry name" value="PROTEIN DISULFIDE-ISOMERASE C17H9.14C-RELATED"/>
    <property type="match status" value="1"/>
</dbReference>
<dbReference type="InterPro" id="IPR013766">
    <property type="entry name" value="Thioredoxin_domain"/>
</dbReference>
<reference evidence="4" key="4">
    <citation type="submission" date="2025-09" db="UniProtKB">
        <authorList>
            <consortium name="Ensembl"/>
        </authorList>
    </citation>
    <scope>IDENTIFICATION</scope>
</reference>
<evidence type="ECO:0000313" key="5">
    <source>
        <dbReference type="Proteomes" id="UP000008144"/>
    </source>
</evidence>
<dbReference type="SUPFAM" id="SSF52833">
    <property type="entry name" value="Thioredoxin-like"/>
    <property type="match status" value="4"/>
</dbReference>
<dbReference type="PANTHER" id="PTHR45672:SF2">
    <property type="entry name" value="PROTEIN DISULFIDE-ISOMERASE A5"/>
    <property type="match status" value="1"/>
</dbReference>
<dbReference type="EMBL" id="EAAA01002412">
    <property type="status" value="NOT_ANNOTATED_CDS"/>
    <property type="molecule type" value="Genomic_DNA"/>
</dbReference>
<dbReference type="CDD" id="cd02997">
    <property type="entry name" value="PDI_a_PDIR"/>
    <property type="match status" value="1"/>
</dbReference>
<evidence type="ECO:0000313" key="4">
    <source>
        <dbReference type="Ensembl" id="ENSCINP00000014401.3"/>
    </source>
</evidence>
<dbReference type="PRINTS" id="PR00421">
    <property type="entry name" value="THIOREDOXIN"/>
</dbReference>
<dbReference type="InParanoid" id="F7AEM1"/>
<dbReference type="Proteomes" id="UP000008144">
    <property type="component" value="Chromosome 7"/>
</dbReference>
<organism evidence="4 5">
    <name type="scientific">Ciona intestinalis</name>
    <name type="common">Transparent sea squirt</name>
    <name type="synonym">Ascidia intestinalis</name>
    <dbReference type="NCBI Taxonomy" id="7719"/>
    <lineage>
        <taxon>Eukaryota</taxon>
        <taxon>Metazoa</taxon>
        <taxon>Chordata</taxon>
        <taxon>Tunicata</taxon>
        <taxon>Ascidiacea</taxon>
        <taxon>Phlebobranchia</taxon>
        <taxon>Cionidae</taxon>
        <taxon>Ciona</taxon>
    </lineage>
</organism>
<evidence type="ECO:0000256" key="2">
    <source>
        <dbReference type="SAM" id="SignalP"/>
    </source>
</evidence>
<dbReference type="InterPro" id="IPR046374">
    <property type="entry name" value="PDI_a_PDIR"/>
</dbReference>
<dbReference type="Ensembl" id="ENSCINT00000014401.3">
    <property type="protein sequence ID" value="ENSCINP00000014401.3"/>
    <property type="gene ID" value="ENSCING00000007008.3"/>
</dbReference>
<dbReference type="InterPro" id="IPR036249">
    <property type="entry name" value="Thioredoxin-like_sf"/>
</dbReference>
<dbReference type="AlphaFoldDB" id="F7AEM1"/>
<evidence type="ECO:0000259" key="3">
    <source>
        <dbReference type="PROSITE" id="PS51352"/>
    </source>
</evidence>
<dbReference type="GO" id="GO:0003756">
    <property type="term" value="F:protein disulfide isomerase activity"/>
    <property type="evidence" value="ECO:0000318"/>
    <property type="project" value="GO_Central"/>
</dbReference>
<reference evidence="4" key="2">
    <citation type="journal article" date="2008" name="Genome Biol.">
        <title>Improved genome assembly and evidence-based global gene model set for the chordate Ciona intestinalis: new insight into intron and operon populations.</title>
        <authorList>
            <person name="Satou Y."/>
            <person name="Mineta K."/>
            <person name="Ogasawara M."/>
            <person name="Sasakura Y."/>
            <person name="Shoguchi E."/>
            <person name="Ueno K."/>
            <person name="Yamada L."/>
            <person name="Matsumoto J."/>
            <person name="Wasserscheid J."/>
            <person name="Dewar K."/>
            <person name="Wiley G.B."/>
            <person name="Macmil S.L."/>
            <person name="Roe B.A."/>
            <person name="Zeller R.W."/>
            <person name="Hastings K.E."/>
            <person name="Lemaire P."/>
            <person name="Lindquist E."/>
            <person name="Endo T."/>
            <person name="Hotta K."/>
            <person name="Inaba K."/>
        </authorList>
    </citation>
    <scope>NUCLEOTIDE SEQUENCE [LARGE SCALE GENOMIC DNA]</scope>
    <source>
        <strain evidence="4">wild type</strain>
    </source>
</reference>
<dbReference type="OMA" id="AKDVIHV"/>
<keyword evidence="5" id="KW-1185">Reference proteome</keyword>
<proteinExistence type="inferred from homology"/>